<gene>
    <name evidence="5" type="ORF">AAV94_14160</name>
</gene>
<dbReference type="AlphaFoldDB" id="A0A0U1PWY2"/>
<evidence type="ECO:0000313" key="5">
    <source>
        <dbReference type="EMBL" id="KKW66865.1"/>
    </source>
</evidence>
<dbReference type="Proteomes" id="UP000050580">
    <property type="component" value="Unassembled WGS sequence"/>
</dbReference>
<dbReference type="InterPro" id="IPR006439">
    <property type="entry name" value="HAD-SF_hydro_IA"/>
</dbReference>
<keyword evidence="5" id="KW-0378">Hydrolase</keyword>
<dbReference type="OrthoDB" id="9800058at2"/>
<dbReference type="SFLD" id="SFLDS00003">
    <property type="entry name" value="Haloacid_Dehalogenase"/>
    <property type="match status" value="1"/>
</dbReference>
<dbReference type="InterPro" id="IPR023214">
    <property type="entry name" value="HAD_sf"/>
</dbReference>
<dbReference type="PANTHER" id="PTHR46193:SF10">
    <property type="entry name" value="6-PHOSPHOGLUCONATE PHOSPHATASE"/>
    <property type="match status" value="1"/>
</dbReference>
<keyword evidence="3" id="KW-0479">Metal-binding</keyword>
<proteinExistence type="inferred from homology"/>
<evidence type="ECO:0000256" key="1">
    <source>
        <dbReference type="ARBA" id="ARBA00001946"/>
    </source>
</evidence>
<evidence type="ECO:0000256" key="3">
    <source>
        <dbReference type="ARBA" id="ARBA00022723"/>
    </source>
</evidence>
<dbReference type="GO" id="GO:0016787">
    <property type="term" value="F:hydrolase activity"/>
    <property type="evidence" value="ECO:0007669"/>
    <property type="project" value="UniProtKB-KW"/>
</dbReference>
<dbReference type="STRING" id="1610491.AAV94_14160"/>
<dbReference type="PANTHER" id="PTHR46193">
    <property type="entry name" value="6-PHOSPHOGLUCONATE PHOSPHATASE"/>
    <property type="match status" value="1"/>
</dbReference>
<keyword evidence="6" id="KW-1185">Reference proteome</keyword>
<evidence type="ECO:0000256" key="2">
    <source>
        <dbReference type="ARBA" id="ARBA00006171"/>
    </source>
</evidence>
<comment type="caution">
    <text evidence="5">The sequence shown here is derived from an EMBL/GenBank/DDBJ whole genome shotgun (WGS) entry which is preliminary data.</text>
</comment>
<dbReference type="Gene3D" id="1.10.150.240">
    <property type="entry name" value="Putative phosphatase, domain 2"/>
    <property type="match status" value="1"/>
</dbReference>
<name>A0A0U1PWY2_9BURK</name>
<organism evidence="5 6">
    <name type="scientific">Lampropedia cohaerens</name>
    <dbReference type="NCBI Taxonomy" id="1610491"/>
    <lineage>
        <taxon>Bacteria</taxon>
        <taxon>Pseudomonadati</taxon>
        <taxon>Pseudomonadota</taxon>
        <taxon>Betaproteobacteria</taxon>
        <taxon>Burkholderiales</taxon>
        <taxon>Comamonadaceae</taxon>
        <taxon>Lampropedia</taxon>
    </lineage>
</organism>
<keyword evidence="4" id="KW-0460">Magnesium</keyword>
<sequence>MPPTPASIRAVLFDCDGVLVNSEGITNQVLCQLFNDAGWPLSYDECFAIFHGKAVRDERARIEQATGQPLTEDWMARFYALRNQRLGAELQAIAGAVEAVRELHQRFEGRIACASGGDRLKLDLQLQKVGLYPLFEGRIFSGQELPRNKPHPDVYLAAARALGIFPEQCVVVEDSVPGATAGLAAGATVIGYDPHGLYEAPMRAAGVRHFITDMATLPAAVAALA</sequence>
<dbReference type="SFLD" id="SFLDG01129">
    <property type="entry name" value="C1.5:_HAD__Beta-PGM__Phosphata"/>
    <property type="match status" value="1"/>
</dbReference>
<dbReference type="RefSeq" id="WP_046742839.1">
    <property type="nucleotide sequence ID" value="NZ_LBNQ01000041.1"/>
</dbReference>
<dbReference type="Gene3D" id="3.40.50.1000">
    <property type="entry name" value="HAD superfamily/HAD-like"/>
    <property type="match status" value="1"/>
</dbReference>
<evidence type="ECO:0000256" key="4">
    <source>
        <dbReference type="ARBA" id="ARBA00022842"/>
    </source>
</evidence>
<dbReference type="EMBL" id="LBNQ01000041">
    <property type="protein sequence ID" value="KKW66865.1"/>
    <property type="molecule type" value="Genomic_DNA"/>
</dbReference>
<dbReference type="InterPro" id="IPR023198">
    <property type="entry name" value="PGP-like_dom2"/>
</dbReference>
<comment type="cofactor">
    <cofactor evidence="1">
        <name>Mg(2+)</name>
        <dbReference type="ChEBI" id="CHEBI:18420"/>
    </cofactor>
</comment>
<evidence type="ECO:0000313" key="6">
    <source>
        <dbReference type="Proteomes" id="UP000050580"/>
    </source>
</evidence>
<dbReference type="GO" id="GO:0046872">
    <property type="term" value="F:metal ion binding"/>
    <property type="evidence" value="ECO:0007669"/>
    <property type="project" value="UniProtKB-KW"/>
</dbReference>
<dbReference type="InterPro" id="IPR036412">
    <property type="entry name" value="HAD-like_sf"/>
</dbReference>
<comment type="similarity">
    <text evidence="2">Belongs to the HAD-like hydrolase superfamily. CbbY/CbbZ/Gph/YieH family.</text>
</comment>
<reference evidence="5 6" key="1">
    <citation type="submission" date="2015-05" db="EMBL/GenBank/DDBJ databases">
        <title>Draft genome sequence of Lampropedia sp. CT6, isolated from the microbial mat of a hot water spring, located at Manikaran, India.</title>
        <authorList>
            <person name="Tripathi C."/>
            <person name="Rani P."/>
            <person name="Mahato N.K."/>
            <person name="Lal R."/>
        </authorList>
    </citation>
    <scope>NUCLEOTIDE SEQUENCE [LARGE SCALE GENOMIC DNA]</scope>
    <source>
        <strain evidence="5 6">CT6</strain>
    </source>
</reference>
<dbReference type="Pfam" id="PF00702">
    <property type="entry name" value="Hydrolase"/>
    <property type="match status" value="1"/>
</dbReference>
<dbReference type="NCBIfam" id="TIGR01509">
    <property type="entry name" value="HAD-SF-IA-v3"/>
    <property type="match status" value="1"/>
</dbReference>
<accession>A0A0U1PWY2</accession>
<protein>
    <submittedName>
        <fullName evidence="5">HAD family hydrolase</fullName>
    </submittedName>
</protein>
<dbReference type="InterPro" id="IPR051600">
    <property type="entry name" value="Beta-PGM-like"/>
</dbReference>
<dbReference type="SUPFAM" id="SSF56784">
    <property type="entry name" value="HAD-like"/>
    <property type="match status" value="1"/>
</dbReference>